<name>A0A9D1XTJ1_9BACT</name>
<protein>
    <recommendedName>
        <fullName evidence="3">Type II toxin-antitoxin system RelE/ParE family toxin</fullName>
    </recommendedName>
</protein>
<sequence length="100" mass="11839">MKVEFSKAFIKAASKLSGKLKDSLRKMIIEVERANCVDEITDCKKLVGFDFIYRIRMGDYRAFFTFHVRIEGDTVFFQYLLPRGEAYDKKNQENLRKKDK</sequence>
<accession>A0A9D1XTJ1</accession>
<dbReference type="InterPro" id="IPR052747">
    <property type="entry name" value="TA_system_RelE_toxin"/>
</dbReference>
<evidence type="ECO:0000313" key="1">
    <source>
        <dbReference type="EMBL" id="HIX85774.1"/>
    </source>
</evidence>
<dbReference type="SUPFAM" id="SSF143011">
    <property type="entry name" value="RelE-like"/>
    <property type="match status" value="1"/>
</dbReference>
<organism evidence="1 2">
    <name type="scientific">Candidatus Parabacteroides intestinigallinarum</name>
    <dbReference type="NCBI Taxonomy" id="2838722"/>
    <lineage>
        <taxon>Bacteria</taxon>
        <taxon>Pseudomonadati</taxon>
        <taxon>Bacteroidota</taxon>
        <taxon>Bacteroidia</taxon>
        <taxon>Bacteroidales</taxon>
        <taxon>Tannerellaceae</taxon>
        <taxon>Parabacteroides</taxon>
    </lineage>
</organism>
<evidence type="ECO:0000313" key="2">
    <source>
        <dbReference type="Proteomes" id="UP000823847"/>
    </source>
</evidence>
<dbReference type="InterPro" id="IPR035093">
    <property type="entry name" value="RelE/ParE_toxin_dom_sf"/>
</dbReference>
<dbReference type="EMBL" id="DXEN01000025">
    <property type="protein sequence ID" value="HIX85774.1"/>
    <property type="molecule type" value="Genomic_DNA"/>
</dbReference>
<reference evidence="1" key="2">
    <citation type="submission" date="2021-04" db="EMBL/GenBank/DDBJ databases">
        <authorList>
            <person name="Gilroy R."/>
        </authorList>
    </citation>
    <scope>NUCLEOTIDE SEQUENCE</scope>
    <source>
        <strain evidence="1">ChiHecec2B26-12326</strain>
    </source>
</reference>
<dbReference type="PANTHER" id="PTHR38813">
    <property type="match status" value="1"/>
</dbReference>
<dbReference type="AlphaFoldDB" id="A0A9D1XTJ1"/>
<dbReference type="Proteomes" id="UP000823847">
    <property type="component" value="Unassembled WGS sequence"/>
</dbReference>
<comment type="caution">
    <text evidence="1">The sequence shown here is derived from an EMBL/GenBank/DDBJ whole genome shotgun (WGS) entry which is preliminary data.</text>
</comment>
<gene>
    <name evidence="1" type="ORF">H9848_04100</name>
</gene>
<reference evidence="1" key="1">
    <citation type="journal article" date="2021" name="PeerJ">
        <title>Extensive microbial diversity within the chicken gut microbiome revealed by metagenomics and culture.</title>
        <authorList>
            <person name="Gilroy R."/>
            <person name="Ravi A."/>
            <person name="Getino M."/>
            <person name="Pursley I."/>
            <person name="Horton D.L."/>
            <person name="Alikhan N.F."/>
            <person name="Baker D."/>
            <person name="Gharbi K."/>
            <person name="Hall N."/>
            <person name="Watson M."/>
            <person name="Adriaenssens E.M."/>
            <person name="Foster-Nyarko E."/>
            <person name="Jarju S."/>
            <person name="Secka A."/>
            <person name="Antonio M."/>
            <person name="Oren A."/>
            <person name="Chaudhuri R.R."/>
            <person name="La Ragione R."/>
            <person name="Hildebrand F."/>
            <person name="Pallen M.J."/>
        </authorList>
    </citation>
    <scope>NUCLEOTIDE SEQUENCE</scope>
    <source>
        <strain evidence="1">ChiHecec2B26-12326</strain>
    </source>
</reference>
<dbReference type="PANTHER" id="PTHR38813:SF1">
    <property type="entry name" value="TOXIN RELE1-RELATED"/>
    <property type="match status" value="1"/>
</dbReference>
<evidence type="ECO:0008006" key="3">
    <source>
        <dbReference type="Google" id="ProtNLM"/>
    </source>
</evidence>
<proteinExistence type="predicted"/>
<dbReference type="Gene3D" id="3.30.2310.20">
    <property type="entry name" value="RelE-like"/>
    <property type="match status" value="1"/>
</dbReference>